<accession>A0A0F9IY84</accession>
<gene>
    <name evidence="2" type="ORF">LCGC14_1888930</name>
</gene>
<reference evidence="2" key="1">
    <citation type="journal article" date="2015" name="Nature">
        <title>Complex archaea that bridge the gap between prokaryotes and eukaryotes.</title>
        <authorList>
            <person name="Spang A."/>
            <person name="Saw J.H."/>
            <person name="Jorgensen S.L."/>
            <person name="Zaremba-Niedzwiedzka K."/>
            <person name="Martijn J."/>
            <person name="Lind A.E."/>
            <person name="van Eijk R."/>
            <person name="Schleper C."/>
            <person name="Guy L."/>
            <person name="Ettema T.J."/>
        </authorList>
    </citation>
    <scope>NUCLEOTIDE SEQUENCE</scope>
</reference>
<dbReference type="AlphaFoldDB" id="A0A0F9IY84"/>
<comment type="caution">
    <text evidence="2">The sequence shown here is derived from an EMBL/GenBank/DDBJ whole genome shotgun (WGS) entry which is preliminary data.</text>
</comment>
<feature type="region of interest" description="Disordered" evidence="1">
    <location>
        <begin position="68"/>
        <end position="87"/>
    </location>
</feature>
<name>A0A0F9IY84_9ZZZZ</name>
<proteinExistence type="predicted"/>
<organism evidence="2">
    <name type="scientific">marine sediment metagenome</name>
    <dbReference type="NCBI Taxonomy" id="412755"/>
    <lineage>
        <taxon>unclassified sequences</taxon>
        <taxon>metagenomes</taxon>
        <taxon>ecological metagenomes</taxon>
    </lineage>
</organism>
<dbReference type="EMBL" id="LAZR01019582">
    <property type="protein sequence ID" value="KKL92012.1"/>
    <property type="molecule type" value="Genomic_DNA"/>
</dbReference>
<evidence type="ECO:0000256" key="1">
    <source>
        <dbReference type="SAM" id="MobiDB-lite"/>
    </source>
</evidence>
<sequence>MKLPAGKTLVPEAVQKVRSAVFTAGSAILAADLGLTPEVLLQVARAVERAVEKELTALSLTDIPNYVAPPVDPNAPKVGRPKGSKAK</sequence>
<protein>
    <submittedName>
        <fullName evidence="2">Uncharacterized protein</fullName>
    </submittedName>
</protein>
<evidence type="ECO:0000313" key="2">
    <source>
        <dbReference type="EMBL" id="KKL92012.1"/>
    </source>
</evidence>